<evidence type="ECO:0000256" key="1">
    <source>
        <dbReference type="SAM" id="MobiDB-lite"/>
    </source>
</evidence>
<keyword evidence="2" id="KW-1133">Transmembrane helix</keyword>
<organism evidence="3 4">
    <name type="scientific">Gordonia westfalica</name>
    <dbReference type="NCBI Taxonomy" id="158898"/>
    <lineage>
        <taxon>Bacteria</taxon>
        <taxon>Bacillati</taxon>
        <taxon>Actinomycetota</taxon>
        <taxon>Actinomycetes</taxon>
        <taxon>Mycobacteriales</taxon>
        <taxon>Gordoniaceae</taxon>
        <taxon>Gordonia</taxon>
    </lineage>
</organism>
<evidence type="ECO:0000313" key="3">
    <source>
        <dbReference type="EMBL" id="SDU49476.1"/>
    </source>
</evidence>
<feature type="transmembrane region" description="Helical" evidence="2">
    <location>
        <begin position="24"/>
        <end position="47"/>
    </location>
</feature>
<proteinExistence type="predicted"/>
<sequence>MAVGDAGSAVSQKRANGKKMPPPVVMPAGLTLGLGAILILLLMVFILPSLKSGAHDLRVGVDQRKSHRNRAGPGAGDGGDGDGRGRRSAARE</sequence>
<keyword evidence="2" id="KW-0812">Transmembrane</keyword>
<gene>
    <name evidence="3" type="ORF">SAMN04488548_1341582</name>
</gene>
<keyword evidence="2" id="KW-0472">Membrane</keyword>
<dbReference type="EMBL" id="FNLM01000034">
    <property type="protein sequence ID" value="SDU49476.1"/>
    <property type="molecule type" value="Genomic_DNA"/>
</dbReference>
<reference evidence="3 4" key="1">
    <citation type="submission" date="2016-10" db="EMBL/GenBank/DDBJ databases">
        <authorList>
            <person name="de Groot N.N."/>
        </authorList>
    </citation>
    <scope>NUCLEOTIDE SEQUENCE [LARGE SCALE GENOMIC DNA]</scope>
    <source>
        <strain evidence="3 4">DSM 44215</strain>
    </source>
</reference>
<dbReference type="AlphaFoldDB" id="A0A1H2IZZ6"/>
<protein>
    <submittedName>
        <fullName evidence="3">Uncharacterized protein</fullName>
    </submittedName>
</protein>
<feature type="region of interest" description="Disordered" evidence="1">
    <location>
        <begin position="1"/>
        <end position="24"/>
    </location>
</feature>
<feature type="compositionally biased region" description="Basic and acidic residues" evidence="1">
    <location>
        <begin position="81"/>
        <end position="92"/>
    </location>
</feature>
<feature type="region of interest" description="Disordered" evidence="1">
    <location>
        <begin position="61"/>
        <end position="92"/>
    </location>
</feature>
<dbReference type="STRING" id="158898.SAMN04488548_1341582"/>
<name>A0A1H2IZZ6_9ACTN</name>
<evidence type="ECO:0000256" key="2">
    <source>
        <dbReference type="SAM" id="Phobius"/>
    </source>
</evidence>
<accession>A0A1H2IZZ6</accession>
<evidence type="ECO:0000313" key="4">
    <source>
        <dbReference type="Proteomes" id="UP000183180"/>
    </source>
</evidence>
<dbReference type="Proteomes" id="UP000183180">
    <property type="component" value="Unassembled WGS sequence"/>
</dbReference>